<evidence type="ECO:0000256" key="5">
    <source>
        <dbReference type="ARBA" id="ARBA00023163"/>
    </source>
</evidence>
<dbReference type="NCBIfam" id="TIGR02937">
    <property type="entry name" value="sigma70-ECF"/>
    <property type="match status" value="1"/>
</dbReference>
<reference evidence="8 9" key="1">
    <citation type="submission" date="2014-12" db="EMBL/GenBank/DDBJ databases">
        <title>Genome assembly of Enhygromyxa salina DSM 15201.</title>
        <authorList>
            <person name="Sharma G."/>
            <person name="Subramanian S."/>
        </authorList>
    </citation>
    <scope>NUCLEOTIDE SEQUENCE [LARGE SCALE GENOMIC DNA]</scope>
    <source>
        <strain evidence="8 9">DSM 15201</strain>
    </source>
</reference>
<proteinExistence type="inferred from homology"/>
<evidence type="ECO:0000256" key="4">
    <source>
        <dbReference type="ARBA" id="ARBA00023125"/>
    </source>
</evidence>
<dbReference type="InterPro" id="IPR013325">
    <property type="entry name" value="RNA_pol_sigma_r2"/>
</dbReference>
<evidence type="ECO:0000259" key="6">
    <source>
        <dbReference type="Pfam" id="PF04542"/>
    </source>
</evidence>
<feature type="domain" description="RNA polymerase sigma factor 70 region 4 type 2" evidence="7">
    <location>
        <begin position="118"/>
        <end position="170"/>
    </location>
</feature>
<evidence type="ECO:0000256" key="3">
    <source>
        <dbReference type="ARBA" id="ARBA00023082"/>
    </source>
</evidence>
<dbReference type="GO" id="GO:0016987">
    <property type="term" value="F:sigma factor activity"/>
    <property type="evidence" value="ECO:0007669"/>
    <property type="project" value="UniProtKB-KW"/>
</dbReference>
<evidence type="ECO:0000256" key="2">
    <source>
        <dbReference type="ARBA" id="ARBA00023015"/>
    </source>
</evidence>
<dbReference type="Proteomes" id="UP000031599">
    <property type="component" value="Unassembled WGS sequence"/>
</dbReference>
<dbReference type="RefSeq" id="WP_052549802.1">
    <property type="nucleotide sequence ID" value="NZ_JMCC02000039.1"/>
</dbReference>
<protein>
    <submittedName>
        <fullName evidence="8">RNA polymerase sigma-70 factor</fullName>
    </submittedName>
</protein>
<comment type="similarity">
    <text evidence="1">Belongs to the sigma-70 factor family. ECF subfamily.</text>
</comment>
<dbReference type="InterPro" id="IPR013249">
    <property type="entry name" value="RNA_pol_sigma70_r4_t2"/>
</dbReference>
<comment type="caution">
    <text evidence="8">The sequence shown here is derived from an EMBL/GenBank/DDBJ whole genome shotgun (WGS) entry which is preliminary data.</text>
</comment>
<dbReference type="Gene3D" id="1.10.10.10">
    <property type="entry name" value="Winged helix-like DNA-binding domain superfamily/Winged helix DNA-binding domain"/>
    <property type="match status" value="1"/>
</dbReference>
<dbReference type="InterPro" id="IPR036388">
    <property type="entry name" value="WH-like_DNA-bd_sf"/>
</dbReference>
<accession>A0A0C2CZF7</accession>
<evidence type="ECO:0000313" key="8">
    <source>
        <dbReference type="EMBL" id="KIG16356.1"/>
    </source>
</evidence>
<dbReference type="InterPro" id="IPR007627">
    <property type="entry name" value="RNA_pol_sigma70_r2"/>
</dbReference>
<evidence type="ECO:0000256" key="1">
    <source>
        <dbReference type="ARBA" id="ARBA00010641"/>
    </source>
</evidence>
<dbReference type="Pfam" id="PF08281">
    <property type="entry name" value="Sigma70_r4_2"/>
    <property type="match status" value="1"/>
</dbReference>
<dbReference type="Gene3D" id="1.10.1740.10">
    <property type="match status" value="1"/>
</dbReference>
<keyword evidence="4" id="KW-0238">DNA-binding</keyword>
<dbReference type="Pfam" id="PF04542">
    <property type="entry name" value="Sigma70_r2"/>
    <property type="match status" value="1"/>
</dbReference>
<dbReference type="PANTHER" id="PTHR43133:SF8">
    <property type="entry name" value="RNA POLYMERASE SIGMA FACTOR HI_1459-RELATED"/>
    <property type="match status" value="1"/>
</dbReference>
<keyword evidence="5" id="KW-0804">Transcription</keyword>
<dbReference type="EMBL" id="JMCC02000039">
    <property type="protein sequence ID" value="KIG16356.1"/>
    <property type="molecule type" value="Genomic_DNA"/>
</dbReference>
<gene>
    <name evidence="8" type="ORF">DB30_04523</name>
</gene>
<dbReference type="PANTHER" id="PTHR43133">
    <property type="entry name" value="RNA POLYMERASE ECF-TYPE SIGMA FACTO"/>
    <property type="match status" value="1"/>
</dbReference>
<sequence length="208" mass="23322">MDATPDEALVDAWRLGDKPAGAQLFDRYFVPVSRFFRNKLPDQAEDLIQQTFAALLEGRDRMRTSASFRSYLFGIAHNLLRAQLRTLGRGRAIDPLESSFAELAPSPSALIGERAEQRLLLHALRRLPIEHQIALELHYWEGLNAAEIAEIMEVPHSTMRSRLGRARELLERMIAELADNPGLLQSTLNGLDAWAQEVRGQLTGAAAR</sequence>
<organism evidence="8 9">
    <name type="scientific">Enhygromyxa salina</name>
    <dbReference type="NCBI Taxonomy" id="215803"/>
    <lineage>
        <taxon>Bacteria</taxon>
        <taxon>Pseudomonadati</taxon>
        <taxon>Myxococcota</taxon>
        <taxon>Polyangia</taxon>
        <taxon>Nannocystales</taxon>
        <taxon>Nannocystaceae</taxon>
        <taxon>Enhygromyxa</taxon>
    </lineage>
</organism>
<dbReference type="SUPFAM" id="SSF88659">
    <property type="entry name" value="Sigma3 and sigma4 domains of RNA polymerase sigma factors"/>
    <property type="match status" value="1"/>
</dbReference>
<dbReference type="InterPro" id="IPR013324">
    <property type="entry name" value="RNA_pol_sigma_r3/r4-like"/>
</dbReference>
<dbReference type="GO" id="GO:0006352">
    <property type="term" value="P:DNA-templated transcription initiation"/>
    <property type="evidence" value="ECO:0007669"/>
    <property type="project" value="InterPro"/>
</dbReference>
<dbReference type="GO" id="GO:0003677">
    <property type="term" value="F:DNA binding"/>
    <property type="evidence" value="ECO:0007669"/>
    <property type="project" value="UniProtKB-KW"/>
</dbReference>
<evidence type="ECO:0000313" key="9">
    <source>
        <dbReference type="Proteomes" id="UP000031599"/>
    </source>
</evidence>
<keyword evidence="3" id="KW-0731">Sigma factor</keyword>
<name>A0A0C2CZF7_9BACT</name>
<dbReference type="InterPro" id="IPR039425">
    <property type="entry name" value="RNA_pol_sigma-70-like"/>
</dbReference>
<evidence type="ECO:0000259" key="7">
    <source>
        <dbReference type="Pfam" id="PF08281"/>
    </source>
</evidence>
<dbReference type="AlphaFoldDB" id="A0A0C2CZF7"/>
<dbReference type="SUPFAM" id="SSF88946">
    <property type="entry name" value="Sigma2 domain of RNA polymerase sigma factors"/>
    <property type="match status" value="1"/>
</dbReference>
<dbReference type="InterPro" id="IPR014284">
    <property type="entry name" value="RNA_pol_sigma-70_dom"/>
</dbReference>
<keyword evidence="2" id="KW-0805">Transcription regulation</keyword>
<feature type="domain" description="RNA polymerase sigma-70 region 2" evidence="6">
    <location>
        <begin position="25"/>
        <end position="89"/>
    </location>
</feature>